<dbReference type="Proteomes" id="UP000265520">
    <property type="component" value="Unassembled WGS sequence"/>
</dbReference>
<evidence type="ECO:0000313" key="1">
    <source>
        <dbReference type="EMBL" id="MCI32062.1"/>
    </source>
</evidence>
<feature type="non-terminal residue" evidence="1">
    <location>
        <position position="1"/>
    </location>
</feature>
<evidence type="ECO:0000313" key="2">
    <source>
        <dbReference type="Proteomes" id="UP000265520"/>
    </source>
</evidence>
<dbReference type="AlphaFoldDB" id="A0A392R7I9"/>
<protein>
    <submittedName>
        <fullName evidence="1">Uncharacterized protein</fullName>
    </submittedName>
</protein>
<name>A0A392R7I9_9FABA</name>
<sequence>ALSSAMVFGLLAGGWMGDYEGAGDAAVQVSVLDHTNQAWVRFNGDWVRDLFWWGLAACWLLVVRWMAAPLASLFRLDLWVLVCVVANEFGSRLGGADVAVLVLVLPVGG</sequence>
<accession>A0A392R7I9</accession>
<dbReference type="EMBL" id="LXQA010192381">
    <property type="protein sequence ID" value="MCI32062.1"/>
    <property type="molecule type" value="Genomic_DNA"/>
</dbReference>
<reference evidence="1 2" key="1">
    <citation type="journal article" date="2018" name="Front. Plant Sci.">
        <title>Red Clover (Trifolium pratense) and Zigzag Clover (T. medium) - A Picture of Genomic Similarities and Differences.</title>
        <authorList>
            <person name="Dluhosova J."/>
            <person name="Istvanek J."/>
            <person name="Nedelnik J."/>
            <person name="Repkova J."/>
        </authorList>
    </citation>
    <scope>NUCLEOTIDE SEQUENCE [LARGE SCALE GENOMIC DNA]</scope>
    <source>
        <strain evidence="2">cv. 10/8</strain>
        <tissue evidence="1">Leaf</tissue>
    </source>
</reference>
<comment type="caution">
    <text evidence="1">The sequence shown here is derived from an EMBL/GenBank/DDBJ whole genome shotgun (WGS) entry which is preliminary data.</text>
</comment>
<proteinExistence type="predicted"/>
<organism evidence="1 2">
    <name type="scientific">Trifolium medium</name>
    <dbReference type="NCBI Taxonomy" id="97028"/>
    <lineage>
        <taxon>Eukaryota</taxon>
        <taxon>Viridiplantae</taxon>
        <taxon>Streptophyta</taxon>
        <taxon>Embryophyta</taxon>
        <taxon>Tracheophyta</taxon>
        <taxon>Spermatophyta</taxon>
        <taxon>Magnoliopsida</taxon>
        <taxon>eudicotyledons</taxon>
        <taxon>Gunneridae</taxon>
        <taxon>Pentapetalae</taxon>
        <taxon>rosids</taxon>
        <taxon>fabids</taxon>
        <taxon>Fabales</taxon>
        <taxon>Fabaceae</taxon>
        <taxon>Papilionoideae</taxon>
        <taxon>50 kb inversion clade</taxon>
        <taxon>NPAAA clade</taxon>
        <taxon>Hologalegina</taxon>
        <taxon>IRL clade</taxon>
        <taxon>Trifolieae</taxon>
        <taxon>Trifolium</taxon>
    </lineage>
</organism>
<keyword evidence="2" id="KW-1185">Reference proteome</keyword>